<protein>
    <submittedName>
        <fullName evidence="1">Uncharacterized protein</fullName>
    </submittedName>
</protein>
<keyword evidence="2" id="KW-1185">Reference proteome</keyword>
<dbReference type="Proteomes" id="UP000199629">
    <property type="component" value="Unassembled WGS sequence"/>
</dbReference>
<evidence type="ECO:0000313" key="1">
    <source>
        <dbReference type="EMBL" id="SCF08194.1"/>
    </source>
</evidence>
<proteinExistence type="predicted"/>
<organism evidence="1 2">
    <name type="scientific">Micromonospora chaiyaphumensis</name>
    <dbReference type="NCBI Taxonomy" id="307119"/>
    <lineage>
        <taxon>Bacteria</taxon>
        <taxon>Bacillati</taxon>
        <taxon>Actinomycetota</taxon>
        <taxon>Actinomycetes</taxon>
        <taxon>Micromonosporales</taxon>
        <taxon>Micromonosporaceae</taxon>
        <taxon>Micromonospora</taxon>
    </lineage>
</organism>
<evidence type="ECO:0000313" key="2">
    <source>
        <dbReference type="Proteomes" id="UP000199629"/>
    </source>
</evidence>
<dbReference type="RefSeq" id="WP_244167748.1">
    <property type="nucleotide sequence ID" value="NZ_FMCS01000006.1"/>
</dbReference>
<dbReference type="EMBL" id="FMCS01000006">
    <property type="protein sequence ID" value="SCF08194.1"/>
    <property type="molecule type" value="Genomic_DNA"/>
</dbReference>
<dbReference type="AlphaFoldDB" id="A0A1C4XIE7"/>
<sequence length="188" mass="21144">MSSDIRDHWRNHGIPAAIIERMAVFEAQWGGLQLPPAPLYEGGPKLFRTDVPEMTSTGDWWFDAGPQRFSMSYGFCIGPQGEFGIVGGARRAVLHQSVEGWVESLALTYRARRWATQITQVRGRAVDRLDLSELEPFAEVAGLSDTWWRGGDTMIAVYRGEARLFSRPELQIAMIYNGIVEAPIHLDH</sequence>
<reference evidence="2" key="1">
    <citation type="submission" date="2016-06" db="EMBL/GenBank/DDBJ databases">
        <authorList>
            <person name="Varghese N."/>
            <person name="Submissions Spin"/>
        </authorList>
    </citation>
    <scope>NUCLEOTIDE SEQUENCE [LARGE SCALE GENOMIC DNA]</scope>
    <source>
        <strain evidence="2">DSM 45246</strain>
    </source>
</reference>
<accession>A0A1C4XIE7</accession>
<gene>
    <name evidence="1" type="ORF">GA0070214_10635</name>
</gene>
<name>A0A1C4XIE7_9ACTN</name>